<accession>A0ABP8CT87</accession>
<dbReference type="Pfam" id="PF19765">
    <property type="entry name" value="DUF6252"/>
    <property type="match status" value="1"/>
</dbReference>
<proteinExistence type="predicted"/>
<dbReference type="Proteomes" id="UP001501682">
    <property type="component" value="Unassembled WGS sequence"/>
</dbReference>
<protein>
    <recommendedName>
        <fullName evidence="4">PLAT domain-containing protein</fullName>
    </recommendedName>
</protein>
<comment type="caution">
    <text evidence="2">The sequence shown here is derived from an EMBL/GenBank/DDBJ whole genome shotgun (WGS) entry which is preliminary data.</text>
</comment>
<name>A0ABP8CT87_9FLAO</name>
<evidence type="ECO:0000256" key="1">
    <source>
        <dbReference type="SAM" id="SignalP"/>
    </source>
</evidence>
<organism evidence="2 3">
    <name type="scientific">Winogradskyella damuponensis</name>
    <dbReference type="NCBI Taxonomy" id="943939"/>
    <lineage>
        <taxon>Bacteria</taxon>
        <taxon>Pseudomonadati</taxon>
        <taxon>Bacteroidota</taxon>
        <taxon>Flavobacteriia</taxon>
        <taxon>Flavobacteriales</taxon>
        <taxon>Flavobacteriaceae</taxon>
        <taxon>Winogradskyella</taxon>
    </lineage>
</organism>
<dbReference type="RefSeq" id="WP_344713801.1">
    <property type="nucleotide sequence ID" value="NZ_BAABCB010000016.1"/>
</dbReference>
<evidence type="ECO:0008006" key="4">
    <source>
        <dbReference type="Google" id="ProtNLM"/>
    </source>
</evidence>
<feature type="chain" id="PRO_5046060846" description="PLAT domain-containing protein" evidence="1">
    <location>
        <begin position="21"/>
        <end position="180"/>
    </location>
</feature>
<feature type="signal peptide" evidence="1">
    <location>
        <begin position="1"/>
        <end position="20"/>
    </location>
</feature>
<evidence type="ECO:0000313" key="3">
    <source>
        <dbReference type="Proteomes" id="UP001501682"/>
    </source>
</evidence>
<dbReference type="EMBL" id="BAABCB010000016">
    <property type="protein sequence ID" value="GAA4242957.1"/>
    <property type="molecule type" value="Genomic_DNA"/>
</dbReference>
<dbReference type="InterPro" id="IPR046219">
    <property type="entry name" value="DUF6252"/>
</dbReference>
<keyword evidence="3" id="KW-1185">Reference proteome</keyword>
<reference evidence="3" key="1">
    <citation type="journal article" date="2019" name="Int. J. Syst. Evol. Microbiol.">
        <title>The Global Catalogue of Microorganisms (GCM) 10K type strain sequencing project: providing services to taxonomists for standard genome sequencing and annotation.</title>
        <authorList>
            <consortium name="The Broad Institute Genomics Platform"/>
            <consortium name="The Broad Institute Genome Sequencing Center for Infectious Disease"/>
            <person name="Wu L."/>
            <person name="Ma J."/>
        </authorList>
    </citation>
    <scope>NUCLEOTIDE SEQUENCE [LARGE SCALE GENOMIC DNA]</scope>
    <source>
        <strain evidence="3">JCM 17633</strain>
    </source>
</reference>
<evidence type="ECO:0000313" key="2">
    <source>
        <dbReference type="EMBL" id="GAA4242957.1"/>
    </source>
</evidence>
<dbReference type="PROSITE" id="PS51257">
    <property type="entry name" value="PROKAR_LIPOPROTEIN"/>
    <property type="match status" value="1"/>
</dbReference>
<gene>
    <name evidence="2" type="ORF">GCM10022292_15730</name>
</gene>
<keyword evidence="1" id="KW-0732">Signal</keyword>
<sequence>MRKLNQIMLLIMTASLVAFTSCSKDDDGGSGGNAPSGTLVAKVDGTNYESMEISSSATITNNPSGQSLIIIASNSDGNAFSFTIFGYDGVGTYSFDGSINTGVNVASYSETDVNLNDPVNSVTEMWQAPYENLSVGSISISEETDTKIIGTFEFDCKNIGGDQSIKNITDGSFNLGKQTL</sequence>